<evidence type="ECO:0000256" key="1">
    <source>
        <dbReference type="ARBA" id="ARBA00009437"/>
    </source>
</evidence>
<keyword evidence="2" id="KW-0805">Transcription regulation</keyword>
<dbReference type="Pfam" id="PF03466">
    <property type="entry name" value="LysR_substrate"/>
    <property type="match status" value="1"/>
</dbReference>
<dbReference type="PRINTS" id="PR00039">
    <property type="entry name" value="HTHLYSR"/>
</dbReference>
<dbReference type="Proteomes" id="UP001163550">
    <property type="component" value="Chromosome"/>
</dbReference>
<dbReference type="RefSeq" id="WP_228882107.1">
    <property type="nucleotide sequence ID" value="NZ_CABIIK010000043.1"/>
</dbReference>
<dbReference type="InterPro" id="IPR036388">
    <property type="entry name" value="WH-like_DNA-bd_sf"/>
</dbReference>
<dbReference type="InterPro" id="IPR036390">
    <property type="entry name" value="WH_DNA-bd_sf"/>
</dbReference>
<evidence type="ECO:0000259" key="5">
    <source>
        <dbReference type="PROSITE" id="PS50931"/>
    </source>
</evidence>
<keyword evidence="3" id="KW-0238">DNA-binding</keyword>
<comment type="similarity">
    <text evidence="1">Belongs to the LysR transcriptional regulatory family.</text>
</comment>
<dbReference type="PANTHER" id="PTHR30346">
    <property type="entry name" value="TRANSCRIPTIONAL DUAL REGULATOR HCAR-RELATED"/>
    <property type="match status" value="1"/>
</dbReference>
<dbReference type="Gene3D" id="1.10.10.10">
    <property type="entry name" value="Winged helix-like DNA-binding domain superfamily/Winged helix DNA-binding domain"/>
    <property type="match status" value="1"/>
</dbReference>
<gene>
    <name evidence="6" type="ORF">LNN31_07995</name>
</gene>
<reference evidence="6" key="1">
    <citation type="submission" date="2021-11" db="EMBL/GenBank/DDBJ databases">
        <title>Isoprene-degrading acetogen.</title>
        <authorList>
            <person name="Yang Y."/>
            <person name="Jin H."/>
            <person name="Yan J."/>
        </authorList>
    </citation>
    <scope>NUCLEOTIDE SEQUENCE</scope>
    <source>
        <strain evidence="6">Berkeley</strain>
    </source>
</reference>
<dbReference type="PANTHER" id="PTHR30346:SF0">
    <property type="entry name" value="HCA OPERON TRANSCRIPTIONAL ACTIVATOR HCAR"/>
    <property type="match status" value="1"/>
</dbReference>
<keyword evidence="7" id="KW-1185">Reference proteome</keyword>
<dbReference type="InterPro" id="IPR000847">
    <property type="entry name" value="LysR_HTH_N"/>
</dbReference>
<accession>A0ABY6HIJ7</accession>
<dbReference type="Pfam" id="PF00126">
    <property type="entry name" value="HTH_1"/>
    <property type="match status" value="1"/>
</dbReference>
<keyword evidence="4" id="KW-0804">Transcription</keyword>
<evidence type="ECO:0000313" key="7">
    <source>
        <dbReference type="Proteomes" id="UP001163550"/>
    </source>
</evidence>
<evidence type="ECO:0000313" key="6">
    <source>
        <dbReference type="EMBL" id="UYO64349.1"/>
    </source>
</evidence>
<dbReference type="EMBL" id="CP087994">
    <property type="protein sequence ID" value="UYO64349.1"/>
    <property type="molecule type" value="Genomic_DNA"/>
</dbReference>
<dbReference type="CDD" id="cd08414">
    <property type="entry name" value="PBP2_LTTR_aromatics_like"/>
    <property type="match status" value="1"/>
</dbReference>
<evidence type="ECO:0000256" key="3">
    <source>
        <dbReference type="ARBA" id="ARBA00023125"/>
    </source>
</evidence>
<feature type="domain" description="HTH lysR-type" evidence="5">
    <location>
        <begin position="1"/>
        <end position="58"/>
    </location>
</feature>
<name>A0ABY6HIJ7_9FIRM</name>
<organism evidence="6 7">
    <name type="scientific">Acetobacterium wieringae</name>
    <dbReference type="NCBI Taxonomy" id="52694"/>
    <lineage>
        <taxon>Bacteria</taxon>
        <taxon>Bacillati</taxon>
        <taxon>Bacillota</taxon>
        <taxon>Clostridia</taxon>
        <taxon>Eubacteriales</taxon>
        <taxon>Eubacteriaceae</taxon>
        <taxon>Acetobacterium</taxon>
    </lineage>
</organism>
<dbReference type="SUPFAM" id="SSF53850">
    <property type="entry name" value="Periplasmic binding protein-like II"/>
    <property type="match status" value="1"/>
</dbReference>
<protein>
    <submittedName>
        <fullName evidence="6">LysR family transcriptional regulator</fullName>
    </submittedName>
</protein>
<dbReference type="InterPro" id="IPR005119">
    <property type="entry name" value="LysR_subst-bd"/>
</dbReference>
<dbReference type="Gene3D" id="3.40.190.10">
    <property type="entry name" value="Periplasmic binding protein-like II"/>
    <property type="match status" value="2"/>
</dbReference>
<evidence type="ECO:0000256" key="4">
    <source>
        <dbReference type="ARBA" id="ARBA00023163"/>
    </source>
</evidence>
<dbReference type="PROSITE" id="PS50931">
    <property type="entry name" value="HTH_LYSR"/>
    <property type="match status" value="1"/>
</dbReference>
<proteinExistence type="inferred from homology"/>
<sequence>MDLRKIEYFLSVAKEQSFTKAAAQMNVSQSGISQQIASLEDELDVKLINRTKNKFELTEAGVALIVSGEDIVNQYHIMVRKVKEIHYRSQLDINFGYAGPIEATIIEPIVSLIQTHYPDLNFNFEKNSFKEIGEALVNHTMDIVIAYTYDLINQKKVVSIPLRRDALGLIVNKNHPLAEKQKINAFEVAHEKIIMLNREYGERNYENMLKCCALDGYEPNIVEEVDTLESMFLKVNASKGVAFFLKGYAEKLFRNIHFVELEGTHHINRIDLAWLQDNNNEYIAKMTKLIQKNMHKLFL</sequence>
<evidence type="ECO:0000256" key="2">
    <source>
        <dbReference type="ARBA" id="ARBA00023015"/>
    </source>
</evidence>
<dbReference type="SUPFAM" id="SSF46785">
    <property type="entry name" value="Winged helix' DNA-binding domain"/>
    <property type="match status" value="1"/>
</dbReference>